<evidence type="ECO:0000256" key="4">
    <source>
        <dbReference type="ARBA" id="ARBA00022829"/>
    </source>
</evidence>
<evidence type="ECO:0000313" key="6">
    <source>
        <dbReference type="EMBL" id="KAL3230721.1"/>
    </source>
</evidence>
<organism evidence="6 7">
    <name type="scientific">Nakaseomyces bracarensis</name>
    <dbReference type="NCBI Taxonomy" id="273131"/>
    <lineage>
        <taxon>Eukaryota</taxon>
        <taxon>Fungi</taxon>
        <taxon>Dikarya</taxon>
        <taxon>Ascomycota</taxon>
        <taxon>Saccharomycotina</taxon>
        <taxon>Saccharomycetes</taxon>
        <taxon>Saccharomycetales</taxon>
        <taxon>Saccharomycetaceae</taxon>
        <taxon>Nakaseomyces</taxon>
    </lineage>
</organism>
<protein>
    <recommendedName>
        <fullName evidence="2">separase</fullName>
        <ecNumber evidence="2">3.4.22.49</ecNumber>
    </recommendedName>
</protein>
<dbReference type="Pfam" id="PF03568">
    <property type="entry name" value="Separin_C"/>
    <property type="match status" value="1"/>
</dbReference>
<dbReference type="PROSITE" id="PS51700">
    <property type="entry name" value="SEPARIN"/>
    <property type="match status" value="1"/>
</dbReference>
<dbReference type="Proteomes" id="UP001623330">
    <property type="component" value="Unassembled WGS sequence"/>
</dbReference>
<accession>A0ABR4NRD3</accession>
<keyword evidence="4" id="KW-0159">Chromosome partition</keyword>
<dbReference type="InterPro" id="IPR030397">
    <property type="entry name" value="SEPARIN_core_dom"/>
</dbReference>
<evidence type="ECO:0000313" key="7">
    <source>
        <dbReference type="Proteomes" id="UP001623330"/>
    </source>
</evidence>
<sequence length="1566" mass="181965">MSNTTLNEVDLNATWRQSKSQMKTDDGICKLADISGYMNGNADFRHDKLIDWFDESYVFLVKAHDLKGLRTLIKQHLVVIVKLINQDLASQAIRHVTSLYNHTNLEPISNISDVLLTDFTMFNVTYLSSLKVLVLQIILKRKLSEHYLNSIIKLFANDERYLLRDIKFKVNTVLKLLLNFYTILPKYRILFGLKFLQYLKQFNISFELYVKNMTRDTYQRQIVKAGIKYNGTYEKYFNSFYLPYSKYCNTVDKIMVSDILNTNDIREKILKDNKLVLSLFDLDIYSIKYYCLSVDEMKILLGTLLKNNYLFDSRQTVKSLSILLCVWKALEREGYEFTKVITKLLDKTIIFLNNINDVTEKMTELIILLSDFLINICLNKSLLVPITNITTVLFNLSVKYKNETLLAKAVDIEILFTLRYKEMETMIDFDRVNKMLSGTASLSLRHQILSKIFNILTFSSYFTFARLFEAVEKFVISCKKRIRNLNICDLPMCSKTMTIMLANFLGKELPENYINDESLTLLDACLSGKCKINTSDLNKKEGVKNIISESYNLLKCIYLLNYDISKCTSTYVVQITDIITNNNVLTGGDNSFSLQENFLKNLFTYLDLLHYDKIIITLIEHLEMNGTSKDIWSFFQSIYLRALVRLQYTKKIDLFYTEFLATLSDDYLKCCTKDILTVAFEFVKWYQKLDVLKNILEMVPKGLLIDVFNYGMNDNLSVDEYLLKLICNIRFYRTLSIVYEVSTNKSDAVETGRLSLQLIKSILKNTVPRKMYLNMMLINELTDSLTHLLGLYSNIGLERDASFYAKELTNNLDTLNHPRVVYSILIALLEYYRIKNDDQLSALTKDKANSTFNFINGEFDVNSTTIFLFINNEHSRILESLYLFFGSDIDMTNLRDCWFIKLGDVVNLPPKSYENINSVNQIRKSYSSILEHIDMDPIFKGLSDSILSTHYKESNDPMQLTNNSSEIIYGAKKSSNMTPKRKNLKKDFDKKVLVSKLQQILDIYCKINPFSLNRNHLLEVTNILTICSLLLNCTQKLDSENYNYILNRILQFRNVTRQLPFYYEHELSRNKHIRKNWNDYLNIELKPLMIDLNANLIFSKLNWKIDIIQLDYCTISHSLIITKICQQSNNPLVIKVPLNRSFSRDPDFDYLSFEDAIKEIEDIINSSNTTVSRETTDRIRTKEDRHEWWEKRYNLDERLRDLCEKIEHSWINGLKGLFLGYFYPSLMITKFRASLNDILEQVLPSRKNGECKKNNIDLKSWVISLFLSLDPNDKNFMSSLEDLIYFVLDILLYQGEENAYDEIDFGLMHVLIEEQIRSFRLEYFPPETVDHTFIIVGNMCHNIPWESLSLFKDRSTSRVPSLSSLFELLEKHKYQLPILIDKKKHISMIVNPNSDLTRTENKFKDIFSEIESTRSGSKLLVNQKPSESQFLDFLKANVFIYIGHGGGEQYIRHSVIKQCDYLPPVFLLGCSSASMRDNNILHSTCISLSYIIGSSPMVVGNLWDVTDKDIDKFSISVFEKTALTSISTNHSPTTVTTAVSQSRDTCHLKYLNGAAPVVYGLPVLFT</sequence>
<dbReference type="PANTHER" id="PTHR12792">
    <property type="entry name" value="EXTRA SPINDLE POLES 1-RELATED"/>
    <property type="match status" value="1"/>
</dbReference>
<evidence type="ECO:0000256" key="3">
    <source>
        <dbReference type="ARBA" id="ARBA00022801"/>
    </source>
</evidence>
<evidence type="ECO:0000256" key="1">
    <source>
        <dbReference type="ARBA" id="ARBA00000451"/>
    </source>
</evidence>
<keyword evidence="7" id="KW-1185">Reference proteome</keyword>
<proteinExistence type="predicted"/>
<name>A0ABR4NRD3_9SACH</name>
<dbReference type="EMBL" id="JBEVYD010000009">
    <property type="protein sequence ID" value="KAL3230721.1"/>
    <property type="molecule type" value="Genomic_DNA"/>
</dbReference>
<comment type="catalytic activity">
    <reaction evidence="1">
        <text>All bonds known to be hydrolyzed by this endopeptidase have arginine in P1 and an acidic residue in P4. P6 is often occupied by an acidic residue or by a hydroxy-amino-acid residue, the phosphorylation of which enhances cleavage.</text>
        <dbReference type="EC" id="3.4.22.49"/>
    </reaction>
</comment>
<reference evidence="6 7" key="1">
    <citation type="submission" date="2024-05" db="EMBL/GenBank/DDBJ databases">
        <title>Long read based assembly of the Candida bracarensis genome reveals expanded adhesin content.</title>
        <authorList>
            <person name="Marcet-Houben M."/>
            <person name="Ksiezopolska E."/>
            <person name="Gabaldon T."/>
        </authorList>
    </citation>
    <scope>NUCLEOTIDE SEQUENCE [LARGE SCALE GENOMIC DNA]</scope>
    <source>
        <strain evidence="6 7">CBM6</strain>
    </source>
</reference>
<evidence type="ECO:0000259" key="5">
    <source>
        <dbReference type="PROSITE" id="PS51700"/>
    </source>
</evidence>
<dbReference type="EC" id="3.4.22.49" evidence="2"/>
<comment type="caution">
    <text evidence="6">The sequence shown here is derived from an EMBL/GenBank/DDBJ whole genome shotgun (WGS) entry which is preliminary data.</text>
</comment>
<gene>
    <name evidence="6" type="ORF">RNJ44_01170</name>
</gene>
<keyword evidence="3" id="KW-0378">Hydrolase</keyword>
<dbReference type="InterPro" id="IPR005314">
    <property type="entry name" value="Peptidase_C50"/>
</dbReference>
<dbReference type="PANTHER" id="PTHR12792:SF0">
    <property type="entry name" value="SEPARIN"/>
    <property type="match status" value="1"/>
</dbReference>
<evidence type="ECO:0000256" key="2">
    <source>
        <dbReference type="ARBA" id="ARBA00012489"/>
    </source>
</evidence>
<feature type="domain" description="Peptidase C50" evidence="5">
    <location>
        <begin position="1383"/>
        <end position="1481"/>
    </location>
</feature>